<evidence type="ECO:0000256" key="1">
    <source>
        <dbReference type="SAM" id="MobiDB-lite"/>
    </source>
</evidence>
<gene>
    <name evidence="2" type="ORF">Z520_08974</name>
</gene>
<dbReference type="PANTHER" id="PTHR32387">
    <property type="entry name" value="WU:FJ29H11"/>
    <property type="match status" value="1"/>
</dbReference>
<dbReference type="SUPFAM" id="SSF55874">
    <property type="entry name" value="ATPase domain of HSP90 chaperone/DNA topoisomerase II/histidine kinase"/>
    <property type="match status" value="1"/>
</dbReference>
<proteinExistence type="predicted"/>
<dbReference type="Gene3D" id="3.30.565.10">
    <property type="entry name" value="Histidine kinase-like ATPase, C-terminal domain"/>
    <property type="match status" value="1"/>
</dbReference>
<dbReference type="STRING" id="1442371.A0A0D2JQ38"/>
<sequence>MPKPGFNGEGRPFNVAAARDEINRIRRDRGIIDDYDESQIRKTDSSFQKDYRRRAAEHRALYARYTRTVAEQLYSSRFRLIYELLQNGDDSCYANDVEPSMTFRIKPSELIIESNELGFTLENVESICDTGKSSKASNADTTGEKGLGFKSVFGIADYVHIQSGLWSFRFEHSQGEEGVGMITPVWTDVTSLLPSNVGTRLTLRYYDQRDIFATRLVSEFEKLPRTVMFALRKLKKLVVVVDGVAGRSDRITFEKDGDLRSDEIRINTTVTGNFGAHTSATTWLRLFQNTVGNLPYDTHRTSSESDVTVAFEVDSDGLPVIPANGQHVFAYLPVQRIIQLPFLINANFILTANRESVPDTDWNNALRAGVSSAFVGLVNKIVTYDDPLEFKWMRYLPKRPMQGFWEYLWADIHAGLLLSDTPILRSRRHKLHSIKHMTTLPDWFIHDDEPIVADTDEDIYLSDVYEPNDARILKDLGVWQISATQILERIQLGLSQSAETPIHQIPLDNPWHTAFAALIQRLLPIQKDVKQLRIIPLDDGRWASPSSLRVDAVYLPYLVDGDSVSLKVPDRLGFRKLHETAAADGERASFYTSLGITSCQPDAVTAKILEMHQSGKRTGMLFTFIMDLEILFWFGKQPSLSTQSQIRLGLLSDENRQLPGPSLFFPSEENYDAKKLLAATPKEDLHKCRYGILNKQYLKSQVSNHIRHGLSWKSYLQKWGVKYFPDLVHEVSAGWKLHPLMELIARDNPESFVANLKAHWSDYRVDASRIKNDLKNVRVPCLNDSTRRLCDTILPTHELMARSRDANLTNLLPILKLPRDYDTQESEAWFFLKEFGVICEVNTNFYLRAMYLLADLGDGHLLSTCEKIYSGIAQTTAVGDAKAVQQEFATLPLIRSKTTEEAWYRSTDCIWEGPSFLQAKQVLSPLYGANQSASIFFKTILNMRDVSYNDLIDELKMLSTKATDGSGLIESRAPKVYAALDAMTSSEPLIEAIRQEFNGNGLIYVGQKWLKPSECLWNCTVAISGRLPLDHVYPGLKKFFVDKMKVRTMNINVLLQELGRTAKKNPPDVDEVKRIILTIGELLASDSEVEVNDEQLRTLEKTAFLPVRGPNGLKLSSVDQAFTINDHQRYGQLFENKAKILDFGHEEMTSLYPLFELLALEDRFLSGLVESKTTVDKATAHQALEHYIRDRAYALSCCANYYNSSEYFNRKTTMHELLLAAEVFVCEEMWTELVLPEEYDSVTVQSDRPVVDVCFPDGKLTIYVPSDYDSLYSCFHTELPQELAKALSIDSERAVKVVYRILNDNKKDLDTIMKDEDLPEYPWFEKPAPSLQTVSFPASGDTESNRSSMPTSASPTDASSDDDDHDHDVVVTRVDQRSTAQYSRVEISIPSPVHVQSTGSHHTIWEEVARDQQYKRLLREVIRQARRGGRSPQRRAGSLSLDGIDEALDELAHPPADYAAFHRTFGDTGNGRFEDNARVGAAGELYVFELLKARGVTNFNIDNWQSSIRHYVDILPEYADEPSWHGREISDIMYEGNCPRLMELLRENTTFPYPAWLGLESGATSMSRPVVNYHIEVKTTSGPCNTPFFMSSNQYKLMRDKACANDSTTAPRDLYLIMRVFNLFSSSIGLQVYVNPWHLRETALEFVADPWKVVPM</sequence>
<dbReference type="NCBIfam" id="NF047352">
    <property type="entry name" value="P_loop_sacsin"/>
    <property type="match status" value="1"/>
</dbReference>
<keyword evidence="3" id="KW-1185">Reference proteome</keyword>
<dbReference type="Proteomes" id="UP000053411">
    <property type="component" value="Unassembled WGS sequence"/>
</dbReference>
<dbReference type="RefSeq" id="XP_016629580.1">
    <property type="nucleotide sequence ID" value="XM_016779470.1"/>
</dbReference>
<reference evidence="2 3" key="1">
    <citation type="submission" date="2015-01" db="EMBL/GenBank/DDBJ databases">
        <title>The Genome Sequence of Fonsecaea multimorphosa CBS 102226.</title>
        <authorList>
            <consortium name="The Broad Institute Genomics Platform"/>
            <person name="Cuomo C."/>
            <person name="de Hoog S."/>
            <person name="Gorbushina A."/>
            <person name="Stielow B."/>
            <person name="Teixiera M."/>
            <person name="Abouelleil A."/>
            <person name="Chapman S.B."/>
            <person name="Priest M."/>
            <person name="Young S.K."/>
            <person name="Wortman J."/>
            <person name="Nusbaum C."/>
            <person name="Birren B."/>
        </authorList>
    </citation>
    <scope>NUCLEOTIDE SEQUENCE [LARGE SCALE GENOMIC DNA]</scope>
    <source>
        <strain evidence="2 3">CBS 102226</strain>
    </source>
</reference>
<feature type="compositionally biased region" description="Polar residues" evidence="1">
    <location>
        <begin position="1332"/>
        <end position="1346"/>
    </location>
</feature>
<evidence type="ECO:0000313" key="2">
    <source>
        <dbReference type="EMBL" id="KIX95457.1"/>
    </source>
</evidence>
<feature type="compositionally biased region" description="Low complexity" evidence="1">
    <location>
        <begin position="1347"/>
        <end position="1358"/>
    </location>
</feature>
<dbReference type="OrthoDB" id="1262810at2759"/>
<dbReference type="VEuPathDB" id="FungiDB:Z520_08974"/>
<accession>A0A0D2JQ38</accession>
<dbReference type="PANTHER" id="PTHR32387:SF0">
    <property type="entry name" value="PROTEIN NO VEIN"/>
    <property type="match status" value="1"/>
</dbReference>
<dbReference type="GeneID" id="27714720"/>
<organism evidence="2 3">
    <name type="scientific">Fonsecaea multimorphosa CBS 102226</name>
    <dbReference type="NCBI Taxonomy" id="1442371"/>
    <lineage>
        <taxon>Eukaryota</taxon>
        <taxon>Fungi</taxon>
        <taxon>Dikarya</taxon>
        <taxon>Ascomycota</taxon>
        <taxon>Pezizomycotina</taxon>
        <taxon>Eurotiomycetes</taxon>
        <taxon>Chaetothyriomycetidae</taxon>
        <taxon>Chaetothyriales</taxon>
        <taxon>Herpotrichiellaceae</taxon>
        <taxon>Fonsecaea</taxon>
    </lineage>
</organism>
<protein>
    <recommendedName>
        <fullName evidence="4">Protein NO VEIN C-terminal domain-containing protein</fullName>
    </recommendedName>
</protein>
<evidence type="ECO:0008006" key="4">
    <source>
        <dbReference type="Google" id="ProtNLM"/>
    </source>
</evidence>
<dbReference type="InterPro" id="IPR052957">
    <property type="entry name" value="Auxin_embryo_med"/>
</dbReference>
<evidence type="ECO:0000313" key="3">
    <source>
        <dbReference type="Proteomes" id="UP000053411"/>
    </source>
</evidence>
<feature type="region of interest" description="Disordered" evidence="1">
    <location>
        <begin position="1332"/>
        <end position="1366"/>
    </location>
</feature>
<dbReference type="EMBL" id="KN848082">
    <property type="protein sequence ID" value="KIX95457.1"/>
    <property type="molecule type" value="Genomic_DNA"/>
</dbReference>
<name>A0A0D2JQ38_9EURO</name>
<dbReference type="InterPro" id="IPR036890">
    <property type="entry name" value="HATPase_C_sf"/>
</dbReference>